<dbReference type="GO" id="GO:0006629">
    <property type="term" value="P:lipid metabolic process"/>
    <property type="evidence" value="ECO:0007669"/>
    <property type="project" value="InterPro"/>
</dbReference>
<gene>
    <name evidence="1" type="ORF">BQ2448_5658</name>
</gene>
<dbReference type="EMBL" id="FMSP01000001">
    <property type="protein sequence ID" value="SCV67012.1"/>
    <property type="molecule type" value="Genomic_DNA"/>
</dbReference>
<dbReference type="Proteomes" id="UP000198372">
    <property type="component" value="Unassembled WGS sequence"/>
</dbReference>
<name>A0A238EYQ8_9BASI</name>
<protein>
    <submittedName>
        <fullName evidence="1">BQ2448_5658 protein</fullName>
    </submittedName>
</protein>
<evidence type="ECO:0000313" key="2">
    <source>
        <dbReference type="Proteomes" id="UP000198372"/>
    </source>
</evidence>
<dbReference type="Gene3D" id="3.20.20.190">
    <property type="entry name" value="Phosphatidylinositol (PI) phosphodiesterase"/>
    <property type="match status" value="1"/>
</dbReference>
<evidence type="ECO:0000313" key="1">
    <source>
        <dbReference type="EMBL" id="SCV67012.1"/>
    </source>
</evidence>
<dbReference type="STRING" id="269621.A0A238EYQ8"/>
<reference evidence="2" key="1">
    <citation type="submission" date="2016-09" db="EMBL/GenBank/DDBJ databases">
        <authorList>
            <person name="Jeantristanb JTB J.-T."/>
            <person name="Ricardo R."/>
        </authorList>
    </citation>
    <scope>NUCLEOTIDE SEQUENCE [LARGE SCALE GENOMIC DNA]</scope>
</reference>
<dbReference type="InterPro" id="IPR017946">
    <property type="entry name" value="PLC-like_Pdiesterase_TIM-brl"/>
</dbReference>
<sequence length="192" mass="20991">MIQCTITSARNFANLPFAQIRSLDCGSLRPDGFPLQQIHPRTILSTSQEMFEFVACATNEPVLFNMETKINPDFKNETRSPEDFVDAFVKVLKEVGKDRIDRVVHQNFGWRALVYSKEVMPGVEDGGTVPEGSDTGNLTTHGVGAGNWLGGVDSDTFSGSTPQERVAQAAASIKADVLSPVWNGVRKPFDGE</sequence>
<dbReference type="SUPFAM" id="SSF51695">
    <property type="entry name" value="PLC-like phosphodiesterases"/>
    <property type="match status" value="1"/>
</dbReference>
<accession>A0A238EYQ8</accession>
<dbReference type="AlphaFoldDB" id="A0A238EYQ8"/>
<proteinExistence type="predicted"/>
<organism evidence="1 2">
    <name type="scientific">Microbotryum intermedium</name>
    <dbReference type="NCBI Taxonomy" id="269621"/>
    <lineage>
        <taxon>Eukaryota</taxon>
        <taxon>Fungi</taxon>
        <taxon>Dikarya</taxon>
        <taxon>Basidiomycota</taxon>
        <taxon>Pucciniomycotina</taxon>
        <taxon>Microbotryomycetes</taxon>
        <taxon>Microbotryales</taxon>
        <taxon>Microbotryaceae</taxon>
        <taxon>Microbotryum</taxon>
    </lineage>
</organism>
<dbReference type="GO" id="GO:0008081">
    <property type="term" value="F:phosphoric diester hydrolase activity"/>
    <property type="evidence" value="ECO:0007669"/>
    <property type="project" value="InterPro"/>
</dbReference>
<keyword evidence="2" id="KW-1185">Reference proteome</keyword>
<dbReference type="OrthoDB" id="1058301at2759"/>